<evidence type="ECO:0000256" key="2">
    <source>
        <dbReference type="ARBA" id="ARBA00004651"/>
    </source>
</evidence>
<comment type="subcellular location">
    <subcellularLocation>
        <location evidence="2">Cell membrane</location>
        <topology evidence="2">Multi-pass membrane protein</topology>
    </subcellularLocation>
</comment>
<evidence type="ECO:0000256" key="7">
    <source>
        <dbReference type="ARBA" id="ARBA00023136"/>
    </source>
</evidence>
<keyword evidence="4" id="KW-1003">Cell membrane</keyword>
<keyword evidence="5 9" id="KW-0812">Transmembrane</keyword>
<feature type="transmembrane region" description="Helical" evidence="9">
    <location>
        <begin position="7"/>
        <end position="27"/>
    </location>
</feature>
<feature type="transmembrane region" description="Helical" evidence="9">
    <location>
        <begin position="98"/>
        <end position="116"/>
    </location>
</feature>
<comment type="caution">
    <text evidence="10">The sequence shown here is derived from an EMBL/GenBank/DDBJ whole genome shotgun (WGS) entry which is preliminary data.</text>
</comment>
<dbReference type="RefSeq" id="WP_145139412.1">
    <property type="nucleotide sequence ID" value="NZ_VLKY01000003.1"/>
</dbReference>
<evidence type="ECO:0000256" key="5">
    <source>
        <dbReference type="ARBA" id="ARBA00022692"/>
    </source>
</evidence>
<dbReference type="InterPro" id="IPR005495">
    <property type="entry name" value="LptG/LptF_permease"/>
</dbReference>
<keyword evidence="7 9" id="KW-0472">Membrane</keyword>
<proteinExistence type="inferred from homology"/>
<dbReference type="InterPro" id="IPR030923">
    <property type="entry name" value="LptG"/>
</dbReference>
<evidence type="ECO:0000256" key="8">
    <source>
        <dbReference type="ARBA" id="ARBA00026081"/>
    </source>
</evidence>
<dbReference type="EMBL" id="VLKY01000003">
    <property type="protein sequence ID" value="TWI56722.1"/>
    <property type="molecule type" value="Genomic_DNA"/>
</dbReference>
<feature type="transmembrane region" description="Helical" evidence="9">
    <location>
        <begin position="333"/>
        <end position="351"/>
    </location>
</feature>
<dbReference type="GO" id="GO:0043190">
    <property type="term" value="C:ATP-binding cassette (ABC) transporter complex"/>
    <property type="evidence" value="ECO:0007669"/>
    <property type="project" value="InterPro"/>
</dbReference>
<organism evidence="10 11">
    <name type="scientific">Pseudomonas duriflava</name>
    <dbReference type="NCBI Taxonomy" id="459528"/>
    <lineage>
        <taxon>Bacteria</taxon>
        <taxon>Pseudomonadati</taxon>
        <taxon>Pseudomonadota</taxon>
        <taxon>Gammaproteobacteria</taxon>
        <taxon>Pseudomonadales</taxon>
        <taxon>Pseudomonadaceae</taxon>
        <taxon>Pseudomonas</taxon>
    </lineage>
</organism>
<evidence type="ECO:0000256" key="4">
    <source>
        <dbReference type="ARBA" id="ARBA00022475"/>
    </source>
</evidence>
<feature type="transmembrane region" description="Helical" evidence="9">
    <location>
        <begin position="63"/>
        <end position="86"/>
    </location>
</feature>
<dbReference type="PANTHER" id="PTHR33529:SF2">
    <property type="entry name" value="LIPOPOLYSACCHARIDE EXPORT SYSTEM PERMEASE PROTEIN LPTG"/>
    <property type="match status" value="1"/>
</dbReference>
<reference evidence="10 11" key="1">
    <citation type="journal article" date="2015" name="Stand. Genomic Sci.">
        <title>Genomic Encyclopedia of Bacterial and Archaeal Type Strains, Phase III: the genomes of soil and plant-associated and newly described type strains.</title>
        <authorList>
            <person name="Whitman W.B."/>
            <person name="Woyke T."/>
            <person name="Klenk H.P."/>
            <person name="Zhou Y."/>
            <person name="Lilburn T.G."/>
            <person name="Beck B.J."/>
            <person name="De Vos P."/>
            <person name="Vandamme P."/>
            <person name="Eisen J.A."/>
            <person name="Garrity G."/>
            <person name="Hugenholtz P."/>
            <person name="Kyrpides N.C."/>
        </authorList>
    </citation>
    <scope>NUCLEOTIDE SEQUENCE [LARGE SCALE GENOMIC DNA]</scope>
    <source>
        <strain evidence="10 11">CGMCC 1.6858</strain>
    </source>
</reference>
<feature type="transmembrane region" description="Helical" evidence="9">
    <location>
        <begin position="273"/>
        <end position="291"/>
    </location>
</feature>
<feature type="transmembrane region" description="Helical" evidence="9">
    <location>
        <begin position="303"/>
        <end position="327"/>
    </location>
</feature>
<accession>A0A562QIY6</accession>
<comment type="function">
    <text evidence="1">Part of the ABC transporter complex LptBFG involved in the translocation of lipopolysaccharide (LPS) from the inner membrane to the outer membrane.</text>
</comment>
<evidence type="ECO:0000256" key="1">
    <source>
        <dbReference type="ARBA" id="ARBA00002265"/>
    </source>
</evidence>
<evidence type="ECO:0000256" key="3">
    <source>
        <dbReference type="ARBA" id="ARBA00007725"/>
    </source>
</evidence>
<dbReference type="Proteomes" id="UP000316905">
    <property type="component" value="Unassembled WGS sequence"/>
</dbReference>
<dbReference type="GO" id="GO:0055085">
    <property type="term" value="P:transmembrane transport"/>
    <property type="evidence" value="ECO:0007669"/>
    <property type="project" value="InterPro"/>
</dbReference>
<dbReference type="NCBIfam" id="TIGR04408">
    <property type="entry name" value="LptG_lptG"/>
    <property type="match status" value="1"/>
</dbReference>
<comment type="subunit">
    <text evidence="8">Component of the lipopolysaccharide transport and assembly complex. The LptBFG transporter is composed of two ATP-binding proteins (LptB) and two transmembrane proteins (LptF and LptG).</text>
</comment>
<evidence type="ECO:0000256" key="9">
    <source>
        <dbReference type="SAM" id="Phobius"/>
    </source>
</evidence>
<comment type="similarity">
    <text evidence="3">Belongs to the LptF/LptG family.</text>
</comment>
<gene>
    <name evidence="10" type="ORF">IQ22_01174</name>
</gene>
<evidence type="ECO:0000313" key="10">
    <source>
        <dbReference type="EMBL" id="TWI56722.1"/>
    </source>
</evidence>
<dbReference type="GO" id="GO:0015920">
    <property type="term" value="P:lipopolysaccharide transport"/>
    <property type="evidence" value="ECO:0007669"/>
    <property type="project" value="TreeGrafter"/>
</dbReference>
<dbReference type="Pfam" id="PF03739">
    <property type="entry name" value="LptF_LptG"/>
    <property type="match status" value="1"/>
</dbReference>
<dbReference type="AlphaFoldDB" id="A0A562QIY6"/>
<keyword evidence="11" id="KW-1185">Reference proteome</keyword>
<keyword evidence="6 9" id="KW-1133">Transmembrane helix</keyword>
<name>A0A562QIY6_9PSED</name>
<sequence length="357" mass="39456">MKIIDRYLILNVFLGFAVAAALLLPLFSTLDLVGELDDIDEGYRLVQALEVVFMTLPRRAVDLGPFIALLGGIAALGQLAVTQELITLRAAGLSATRIGMTTLAAGLILAVALAIANEFIASPLQQKALQTRSQAMASTKGNSKDGSIWGRRNDQFARIGSLRLGHIPTQVEVFEFDEQARLQQYLYADYADIQPNGVWELHNVQVKRWTAGEESFEQRDRMTWQSILPERRLRDVSFPAESLSSRQLYHYITFLRGSSQPSAQYEVALWEKLGTPLLTLAMILFAVPFAFTQVRSTSLGSKLALGAVVGLLIYLVNQIIMNLGILFGLSPPLVGTAPALAMLGVALFWVFRFDRKR</sequence>
<evidence type="ECO:0000313" key="11">
    <source>
        <dbReference type="Proteomes" id="UP000316905"/>
    </source>
</evidence>
<dbReference type="PANTHER" id="PTHR33529">
    <property type="entry name" value="SLR0882 PROTEIN-RELATED"/>
    <property type="match status" value="1"/>
</dbReference>
<evidence type="ECO:0000256" key="6">
    <source>
        <dbReference type="ARBA" id="ARBA00022989"/>
    </source>
</evidence>
<dbReference type="OrthoDB" id="9776227at2"/>
<protein>
    <submittedName>
        <fullName evidence="10">Lipopolysaccharide export system permease protein</fullName>
    </submittedName>
</protein>